<dbReference type="PANTHER" id="PTHR42776:SF27">
    <property type="entry name" value="DIPEPTIDYL PEPTIDASE FAMILY MEMBER 6"/>
    <property type="match status" value="1"/>
</dbReference>
<dbReference type="AlphaFoldDB" id="A0A3B0SMS9"/>
<dbReference type="Pfam" id="PF00326">
    <property type="entry name" value="Peptidase_S9"/>
    <property type="match status" value="1"/>
</dbReference>
<dbReference type="SUPFAM" id="SSF53474">
    <property type="entry name" value="alpha/beta-Hydrolases"/>
    <property type="match status" value="1"/>
</dbReference>
<dbReference type="EC" id="3.4.19.1" evidence="3"/>
<dbReference type="GO" id="GO:0006508">
    <property type="term" value="P:proteolysis"/>
    <property type="evidence" value="ECO:0007669"/>
    <property type="project" value="InterPro"/>
</dbReference>
<evidence type="ECO:0000256" key="1">
    <source>
        <dbReference type="ARBA" id="ARBA00022801"/>
    </source>
</evidence>
<evidence type="ECO:0000259" key="2">
    <source>
        <dbReference type="Pfam" id="PF00326"/>
    </source>
</evidence>
<dbReference type="GO" id="GO:0004252">
    <property type="term" value="F:serine-type endopeptidase activity"/>
    <property type="evidence" value="ECO:0007669"/>
    <property type="project" value="TreeGrafter"/>
</dbReference>
<protein>
    <submittedName>
        <fullName evidence="3">Acylamino-acid-releasing enzyme</fullName>
        <ecNumber evidence="3">3.4.19.1</ecNumber>
    </submittedName>
</protein>
<dbReference type="Gene3D" id="3.40.50.1820">
    <property type="entry name" value="alpha/beta hydrolase"/>
    <property type="match status" value="1"/>
</dbReference>
<organism evidence="3">
    <name type="scientific">hydrothermal vent metagenome</name>
    <dbReference type="NCBI Taxonomy" id="652676"/>
    <lineage>
        <taxon>unclassified sequences</taxon>
        <taxon>metagenomes</taxon>
        <taxon>ecological metagenomes</taxon>
    </lineage>
</organism>
<proteinExistence type="predicted"/>
<dbReference type="InterPro" id="IPR029058">
    <property type="entry name" value="AB_hydrolase_fold"/>
</dbReference>
<dbReference type="InterPro" id="IPR001375">
    <property type="entry name" value="Peptidase_S9_cat"/>
</dbReference>
<name>A0A3B0SMS9_9ZZZZ</name>
<evidence type="ECO:0000313" key="3">
    <source>
        <dbReference type="EMBL" id="VAW07571.1"/>
    </source>
</evidence>
<reference evidence="3" key="1">
    <citation type="submission" date="2018-06" db="EMBL/GenBank/DDBJ databases">
        <authorList>
            <person name="Zhirakovskaya E."/>
        </authorList>
    </citation>
    <scope>NUCLEOTIDE SEQUENCE</scope>
</reference>
<keyword evidence="1 3" id="KW-0378">Hydrolase</keyword>
<dbReference type="GO" id="GO:0008242">
    <property type="term" value="F:omega peptidase activity"/>
    <property type="evidence" value="ECO:0007669"/>
    <property type="project" value="UniProtKB-EC"/>
</dbReference>
<dbReference type="EMBL" id="UOEH01000589">
    <property type="protein sequence ID" value="VAW07571.1"/>
    <property type="molecule type" value="Genomic_DNA"/>
</dbReference>
<feature type="non-terminal residue" evidence="3">
    <location>
        <position position="1"/>
    </location>
</feature>
<sequence length="163" mass="18169">RNYADPKRLFVTGGSGGGVLTAWIVGKTDRFVAAASIKPVINWATMALAADIGAYVMRHWIRAVPWEDRDTYWKLSPLSLVGNVTTPTLLMVGEEDWRTPAWESEQFYSALKLRKVDTALIRVPGSPHYIAGRPSRLIAKTDNIMGWFAKYDPANDTEEAGEE</sequence>
<accession>A0A3B0SMS9</accession>
<dbReference type="PANTHER" id="PTHR42776">
    <property type="entry name" value="SERINE PEPTIDASE S9 FAMILY MEMBER"/>
    <property type="match status" value="1"/>
</dbReference>
<feature type="domain" description="Peptidase S9 prolyl oligopeptidase catalytic" evidence="2">
    <location>
        <begin position="2"/>
        <end position="151"/>
    </location>
</feature>
<gene>
    <name evidence="3" type="ORF">MNBD_ALPHA05-1494</name>
</gene>